<keyword evidence="1" id="KW-0812">Transmembrane</keyword>
<name>A0A927CTF3_9BACI</name>
<sequence length="84" mass="9699">MKLYVVLMLQWIVWSCFTLAEWLSQHDRLLFKAIMFLLFFQLSLVIGKKILKSSFSAACMTIVSLVTYMAVHLVLQQWTGPIGT</sequence>
<feature type="transmembrane region" description="Helical" evidence="1">
    <location>
        <begin position="54"/>
        <end position="75"/>
    </location>
</feature>
<keyword evidence="1" id="KW-1133">Transmembrane helix</keyword>
<evidence type="ECO:0000313" key="3">
    <source>
        <dbReference type="Proteomes" id="UP000602076"/>
    </source>
</evidence>
<dbReference type="RefSeq" id="WP_190996418.1">
    <property type="nucleotide sequence ID" value="NZ_JACXSI010000001.1"/>
</dbReference>
<keyword evidence="3" id="KW-1185">Reference proteome</keyword>
<gene>
    <name evidence="2" type="ORF">IEO70_00615</name>
</gene>
<evidence type="ECO:0000256" key="1">
    <source>
        <dbReference type="SAM" id="Phobius"/>
    </source>
</evidence>
<feature type="transmembrane region" description="Helical" evidence="1">
    <location>
        <begin position="30"/>
        <end position="47"/>
    </location>
</feature>
<comment type="caution">
    <text evidence="2">The sequence shown here is derived from an EMBL/GenBank/DDBJ whole genome shotgun (WGS) entry which is preliminary data.</text>
</comment>
<dbReference type="AlphaFoldDB" id="A0A927CTF3"/>
<reference evidence="2" key="1">
    <citation type="submission" date="2020-09" db="EMBL/GenBank/DDBJ databases">
        <title>Bacillus faecalis sp. nov., a moderately halophilic bacterium isolated from cow faeces.</title>
        <authorList>
            <person name="Jiang L."/>
            <person name="Lee J."/>
        </authorList>
    </citation>
    <scope>NUCLEOTIDE SEQUENCE</scope>
    <source>
        <strain evidence="2">AGMB 02131</strain>
    </source>
</reference>
<accession>A0A927CTF3</accession>
<protein>
    <submittedName>
        <fullName evidence="2">Uncharacterized protein</fullName>
    </submittedName>
</protein>
<keyword evidence="1" id="KW-0472">Membrane</keyword>
<dbReference type="EMBL" id="JACXSI010000001">
    <property type="protein sequence ID" value="MBD3106879.1"/>
    <property type="molecule type" value="Genomic_DNA"/>
</dbReference>
<evidence type="ECO:0000313" key="2">
    <source>
        <dbReference type="EMBL" id="MBD3106879.1"/>
    </source>
</evidence>
<organism evidence="2 3">
    <name type="scientific">Peribacillus faecalis</name>
    <dbReference type="NCBI Taxonomy" id="2772559"/>
    <lineage>
        <taxon>Bacteria</taxon>
        <taxon>Bacillati</taxon>
        <taxon>Bacillota</taxon>
        <taxon>Bacilli</taxon>
        <taxon>Bacillales</taxon>
        <taxon>Bacillaceae</taxon>
        <taxon>Peribacillus</taxon>
    </lineage>
</organism>
<proteinExistence type="predicted"/>
<dbReference type="Proteomes" id="UP000602076">
    <property type="component" value="Unassembled WGS sequence"/>
</dbReference>